<gene>
    <name evidence="1" type="ORF">LBAT_0504</name>
</gene>
<dbReference type="RefSeq" id="WP_060459281.1">
    <property type="nucleotide sequence ID" value="NZ_AP014808.1"/>
</dbReference>
<proteinExistence type="predicted"/>
<dbReference type="KEGG" id="lae:LBAT_0504"/>
<accession>A0A0D6A242</accession>
<reference evidence="1 2" key="1">
    <citation type="submission" date="2015-03" db="EMBL/GenBank/DDBJ databases">
        <title>Complete genome sequence of Lactobacillus acetotolerans NBRC 13120.</title>
        <authorList>
            <person name="Toh H."/>
            <person name="Morita H."/>
            <person name="Fujita N."/>
        </authorList>
    </citation>
    <scope>NUCLEOTIDE SEQUENCE [LARGE SCALE GENOMIC DNA]</scope>
    <source>
        <strain evidence="1 2">NBRC 13120</strain>
    </source>
</reference>
<evidence type="ECO:0000313" key="2">
    <source>
        <dbReference type="Proteomes" id="UP000035709"/>
    </source>
</evidence>
<dbReference type="AlphaFoldDB" id="A0A0D6A242"/>
<sequence length="94" mass="10695">MDINDLTNEAKPIAKKLYKEYCRKMNSGDSRPQARAFGDLSSLKKYFPDENDDDLLDIVKELENNGWLQNVWGSDALVNSVLTTDAIAYCQKSF</sequence>
<dbReference type="EMBL" id="AP014808">
    <property type="protein sequence ID" value="BAQ56893.1"/>
    <property type="molecule type" value="Genomic_DNA"/>
</dbReference>
<dbReference type="Proteomes" id="UP000035709">
    <property type="component" value="Chromosome"/>
</dbReference>
<organism evidence="1 2">
    <name type="scientific">Lactobacillus acetotolerans</name>
    <dbReference type="NCBI Taxonomy" id="1600"/>
    <lineage>
        <taxon>Bacteria</taxon>
        <taxon>Bacillati</taxon>
        <taxon>Bacillota</taxon>
        <taxon>Bacilli</taxon>
        <taxon>Lactobacillales</taxon>
        <taxon>Lactobacillaceae</taxon>
        <taxon>Lactobacillus</taxon>
    </lineage>
</organism>
<dbReference type="PATRIC" id="fig|1600.4.peg.515"/>
<name>A0A0D6A242_9LACO</name>
<keyword evidence="2" id="KW-1185">Reference proteome</keyword>
<protein>
    <submittedName>
        <fullName evidence="1">Uncharacterized protein</fullName>
    </submittedName>
</protein>
<evidence type="ECO:0000313" key="1">
    <source>
        <dbReference type="EMBL" id="BAQ56893.1"/>
    </source>
</evidence>